<protein>
    <recommendedName>
        <fullName evidence="3">MarR family transcriptional regulator</fullName>
    </recommendedName>
</protein>
<proteinExistence type="predicted"/>
<name>A0AAX0AXK3_CLOBE</name>
<organism evidence="1 2">
    <name type="scientific">Clostridium beijerinckii</name>
    <name type="common">Clostridium MP</name>
    <dbReference type="NCBI Taxonomy" id="1520"/>
    <lineage>
        <taxon>Bacteria</taxon>
        <taxon>Bacillati</taxon>
        <taxon>Bacillota</taxon>
        <taxon>Clostridia</taxon>
        <taxon>Eubacteriales</taxon>
        <taxon>Clostridiaceae</taxon>
        <taxon>Clostridium</taxon>
    </lineage>
</organism>
<evidence type="ECO:0008006" key="3">
    <source>
        <dbReference type="Google" id="ProtNLM"/>
    </source>
</evidence>
<dbReference type="EMBL" id="JABSWW010000001">
    <property type="protein sequence ID" value="NRT87462.1"/>
    <property type="molecule type" value="Genomic_DNA"/>
</dbReference>
<accession>A0AAX0AXK3</accession>
<evidence type="ECO:0000313" key="2">
    <source>
        <dbReference type="Proteomes" id="UP001193748"/>
    </source>
</evidence>
<comment type="caution">
    <text evidence="1">The sequence shown here is derived from an EMBL/GenBank/DDBJ whole genome shotgun (WGS) entry which is preliminary data.</text>
</comment>
<gene>
    <name evidence="1" type="ORF">B0H41_001141</name>
</gene>
<dbReference type="AlphaFoldDB" id="A0AAX0AXK3"/>
<dbReference type="Proteomes" id="UP001193748">
    <property type="component" value="Unassembled WGS sequence"/>
</dbReference>
<reference evidence="1" key="2">
    <citation type="journal article" date="2022" name="Nat. Biotechnol.">
        <title>Carbon-negative production of acetone and isopropanol by gas fermentation at industrial pilot scale.</title>
        <authorList>
            <person name="Liew F.E."/>
            <person name="Nogle R."/>
            <person name="Abdalla T."/>
            <person name="Rasor B.J."/>
            <person name="Canter C."/>
            <person name="Jensen R.O."/>
            <person name="Wang L."/>
            <person name="Strutz J."/>
            <person name="Chirania P."/>
            <person name="De Tissera S."/>
            <person name="Mueller A.P."/>
            <person name="Ruan Z."/>
            <person name="Gao A."/>
            <person name="Tran L."/>
            <person name="Engle N.L."/>
            <person name="Bromley J.C."/>
            <person name="Daniell J."/>
            <person name="Conrado R."/>
            <person name="Tschaplinski T.J."/>
            <person name="Giannone R.J."/>
            <person name="Hettich R.L."/>
            <person name="Karim A.S."/>
            <person name="Simpson S.D."/>
            <person name="Brown S.D."/>
            <person name="Leang C."/>
            <person name="Jewett M.C."/>
            <person name="Kopke M."/>
        </authorList>
    </citation>
    <scope>NUCLEOTIDE SEQUENCE</scope>
    <source>
        <strain evidence="1">DJ080</strain>
    </source>
</reference>
<sequence>MSEIFPKHVDNLGEIFDVLEVEEKKTLINILKKLSGV</sequence>
<evidence type="ECO:0000313" key="1">
    <source>
        <dbReference type="EMBL" id="NRT87462.1"/>
    </source>
</evidence>
<reference evidence="1" key="1">
    <citation type="submission" date="2020-05" db="EMBL/GenBank/DDBJ databases">
        <authorList>
            <person name="Brown S."/>
            <person name="Huntemann M."/>
            <person name="Clum A."/>
            <person name="Spunde A."/>
            <person name="Palaniappan K."/>
            <person name="Ritter S."/>
            <person name="Mikhailova N."/>
            <person name="Chen I.-M."/>
            <person name="Stamatis D."/>
            <person name="Reddy T."/>
            <person name="O'Malley R."/>
            <person name="Daum C."/>
            <person name="Shapiro N."/>
            <person name="Ivanova N."/>
            <person name="Kyrpides N."/>
            <person name="Woyke T."/>
        </authorList>
    </citation>
    <scope>NUCLEOTIDE SEQUENCE</scope>
    <source>
        <strain evidence="1">DJ080</strain>
    </source>
</reference>